<keyword evidence="8" id="KW-1185">Reference proteome</keyword>
<feature type="domain" description="RING-type" evidence="7">
    <location>
        <begin position="183"/>
        <end position="225"/>
    </location>
</feature>
<evidence type="ECO:0000256" key="6">
    <source>
        <dbReference type="PROSITE-ProRule" id="PRU00175"/>
    </source>
</evidence>
<evidence type="ECO:0000256" key="4">
    <source>
        <dbReference type="ARBA" id="ARBA00022771"/>
    </source>
</evidence>
<gene>
    <name evidence="9" type="primary">LOC111461780</name>
</gene>
<dbReference type="KEGG" id="cmos:111461780"/>
<dbReference type="SUPFAM" id="SSF57850">
    <property type="entry name" value="RING/U-box"/>
    <property type="match status" value="1"/>
</dbReference>
<evidence type="ECO:0000256" key="5">
    <source>
        <dbReference type="ARBA" id="ARBA00022833"/>
    </source>
</evidence>
<accession>A0A6J1HDB7</accession>
<organism evidence="8 9">
    <name type="scientific">Cucurbita moschata</name>
    <name type="common">Winter crookneck squash</name>
    <name type="synonym">Cucurbita pepo var. moschata</name>
    <dbReference type="NCBI Taxonomy" id="3662"/>
    <lineage>
        <taxon>Eukaryota</taxon>
        <taxon>Viridiplantae</taxon>
        <taxon>Streptophyta</taxon>
        <taxon>Embryophyta</taxon>
        <taxon>Tracheophyta</taxon>
        <taxon>Spermatophyta</taxon>
        <taxon>Magnoliopsida</taxon>
        <taxon>eudicotyledons</taxon>
        <taxon>Gunneridae</taxon>
        <taxon>Pentapetalae</taxon>
        <taxon>rosids</taxon>
        <taxon>fabids</taxon>
        <taxon>Cucurbitales</taxon>
        <taxon>Cucurbitaceae</taxon>
        <taxon>Cucurbiteae</taxon>
        <taxon>Cucurbita</taxon>
    </lineage>
</organism>
<evidence type="ECO:0000256" key="1">
    <source>
        <dbReference type="ARBA" id="ARBA00000900"/>
    </source>
</evidence>
<keyword evidence="5" id="KW-0862">Zinc</keyword>
<proteinExistence type="predicted"/>
<sequence length="232" mass="26884">MEHLGTPRLTTSVLSVQVTASPPNLQQPLPPQTLQQISLKFRVEVKCRHIQVANNNTVISFTAHRYRRLPFPICQLPLAVIDRDNNPALQNCLSVHFDDYSELVDVKKVADEIKRKWIEIRVREDLNAFGRVFRLTVTLKVWNVGMFYNGRVEDGVMSCDRSRGIEMMLMRVRFEEIESDDVCVICLEELERRKKSLVGMPCFHVFHRNCIVKWLADTNSCPVCRFQMPKAP</sequence>
<dbReference type="InterPro" id="IPR013083">
    <property type="entry name" value="Znf_RING/FYVE/PHD"/>
</dbReference>
<dbReference type="PROSITE" id="PS50089">
    <property type="entry name" value="ZF_RING_2"/>
    <property type="match status" value="1"/>
</dbReference>
<evidence type="ECO:0000313" key="8">
    <source>
        <dbReference type="Proteomes" id="UP000504609"/>
    </source>
</evidence>
<comment type="catalytic activity">
    <reaction evidence="1">
        <text>S-ubiquitinyl-[E2 ubiquitin-conjugating enzyme]-L-cysteine + [acceptor protein]-L-lysine = [E2 ubiquitin-conjugating enzyme]-L-cysteine + N(6)-ubiquitinyl-[acceptor protein]-L-lysine.</text>
        <dbReference type="EC" id="2.3.2.27"/>
    </reaction>
</comment>
<dbReference type="PANTHER" id="PTHR15710:SF184">
    <property type="entry name" value="RING_U-BOX SUPERFAMILY PROTEIN"/>
    <property type="match status" value="1"/>
</dbReference>
<evidence type="ECO:0000256" key="2">
    <source>
        <dbReference type="ARBA" id="ARBA00012483"/>
    </source>
</evidence>
<dbReference type="GO" id="GO:0016567">
    <property type="term" value="P:protein ubiquitination"/>
    <property type="evidence" value="ECO:0007669"/>
    <property type="project" value="TreeGrafter"/>
</dbReference>
<evidence type="ECO:0000313" key="9">
    <source>
        <dbReference type="RefSeq" id="XP_022961194.1"/>
    </source>
</evidence>
<dbReference type="GO" id="GO:0008270">
    <property type="term" value="F:zinc ion binding"/>
    <property type="evidence" value="ECO:0007669"/>
    <property type="project" value="UniProtKB-KW"/>
</dbReference>
<dbReference type="Pfam" id="PF13639">
    <property type="entry name" value="zf-RING_2"/>
    <property type="match status" value="1"/>
</dbReference>
<keyword evidence="3" id="KW-0479">Metal-binding</keyword>
<dbReference type="GeneID" id="111461780"/>
<dbReference type="Gene3D" id="3.30.40.10">
    <property type="entry name" value="Zinc/RING finger domain, C3HC4 (zinc finger)"/>
    <property type="match status" value="1"/>
</dbReference>
<name>A0A6J1HDB7_CUCMO</name>
<dbReference type="GO" id="GO:0005737">
    <property type="term" value="C:cytoplasm"/>
    <property type="evidence" value="ECO:0007669"/>
    <property type="project" value="TreeGrafter"/>
</dbReference>
<protein>
    <recommendedName>
        <fullName evidence="2">RING-type E3 ubiquitin transferase</fullName>
        <ecNumber evidence="2">2.3.2.27</ecNumber>
    </recommendedName>
</protein>
<dbReference type="AlphaFoldDB" id="A0A6J1HDB7"/>
<keyword evidence="4 6" id="KW-0863">Zinc-finger</keyword>
<dbReference type="SMART" id="SM00184">
    <property type="entry name" value="RING"/>
    <property type="match status" value="1"/>
</dbReference>
<dbReference type="PANTHER" id="PTHR15710">
    <property type="entry name" value="E3 UBIQUITIN-PROTEIN LIGASE PRAJA"/>
    <property type="match status" value="1"/>
</dbReference>
<evidence type="ECO:0000259" key="7">
    <source>
        <dbReference type="PROSITE" id="PS50089"/>
    </source>
</evidence>
<reference evidence="9" key="1">
    <citation type="submission" date="2025-08" db="UniProtKB">
        <authorList>
            <consortium name="RefSeq"/>
        </authorList>
    </citation>
    <scope>IDENTIFICATION</scope>
    <source>
        <tissue evidence="9">Young leaves</tissue>
    </source>
</reference>
<dbReference type="RefSeq" id="XP_022961194.1">
    <property type="nucleotide sequence ID" value="XM_023105426.1"/>
</dbReference>
<evidence type="ECO:0000256" key="3">
    <source>
        <dbReference type="ARBA" id="ARBA00022723"/>
    </source>
</evidence>
<dbReference type="GO" id="GO:0061630">
    <property type="term" value="F:ubiquitin protein ligase activity"/>
    <property type="evidence" value="ECO:0007669"/>
    <property type="project" value="UniProtKB-EC"/>
</dbReference>
<dbReference type="InterPro" id="IPR001841">
    <property type="entry name" value="Znf_RING"/>
</dbReference>
<dbReference type="EC" id="2.3.2.27" evidence="2"/>
<dbReference type="Proteomes" id="UP000504609">
    <property type="component" value="Unplaced"/>
</dbReference>